<dbReference type="InterPro" id="IPR020845">
    <property type="entry name" value="AMP-binding_CS"/>
</dbReference>
<dbReference type="PROSITE" id="PS50075">
    <property type="entry name" value="CARRIER"/>
    <property type="match status" value="1"/>
</dbReference>
<dbReference type="EMBL" id="BAABAT010000105">
    <property type="protein sequence ID" value="GAA4264173.1"/>
    <property type="molecule type" value="Genomic_DNA"/>
</dbReference>
<dbReference type="NCBIfam" id="TIGR01733">
    <property type="entry name" value="AA-adenyl-dom"/>
    <property type="match status" value="1"/>
</dbReference>
<dbReference type="InterPro" id="IPR010071">
    <property type="entry name" value="AA_adenyl_dom"/>
</dbReference>
<evidence type="ECO:0000313" key="6">
    <source>
        <dbReference type="EMBL" id="GAA4264173.1"/>
    </source>
</evidence>
<protein>
    <recommendedName>
        <fullName evidence="5">Carrier domain-containing protein</fullName>
    </recommendedName>
</protein>
<dbReference type="SUPFAM" id="SSF56801">
    <property type="entry name" value="Acetyl-CoA synthetase-like"/>
    <property type="match status" value="1"/>
</dbReference>
<dbReference type="Pfam" id="PF00550">
    <property type="entry name" value="PP-binding"/>
    <property type="match status" value="1"/>
</dbReference>
<feature type="domain" description="Carrier" evidence="5">
    <location>
        <begin position="696"/>
        <end position="771"/>
    </location>
</feature>
<keyword evidence="7" id="KW-1185">Reference proteome</keyword>
<dbReference type="InterPro" id="IPR009081">
    <property type="entry name" value="PP-bd_ACP"/>
</dbReference>
<dbReference type="InterPro" id="IPR020806">
    <property type="entry name" value="PKS_PP-bd"/>
</dbReference>
<evidence type="ECO:0000256" key="1">
    <source>
        <dbReference type="ARBA" id="ARBA00001957"/>
    </source>
</evidence>
<feature type="region of interest" description="Disordered" evidence="4">
    <location>
        <begin position="779"/>
        <end position="803"/>
    </location>
</feature>
<dbReference type="InterPro" id="IPR025110">
    <property type="entry name" value="AMP-bd_C"/>
</dbReference>
<dbReference type="InterPro" id="IPR000873">
    <property type="entry name" value="AMP-dep_synth/lig_dom"/>
</dbReference>
<evidence type="ECO:0000259" key="5">
    <source>
        <dbReference type="PROSITE" id="PS50075"/>
    </source>
</evidence>
<dbReference type="Pfam" id="PF00668">
    <property type="entry name" value="Condensation"/>
    <property type="match status" value="1"/>
</dbReference>
<dbReference type="SUPFAM" id="SSF52777">
    <property type="entry name" value="CoA-dependent acyltransferases"/>
    <property type="match status" value="1"/>
</dbReference>
<dbReference type="InterPro" id="IPR045851">
    <property type="entry name" value="AMP-bd_C_sf"/>
</dbReference>
<comment type="caution">
    <text evidence="6">The sequence shown here is derived from an EMBL/GenBank/DDBJ whole genome shotgun (WGS) entry which is preliminary data.</text>
</comment>
<dbReference type="SUPFAM" id="SSF47336">
    <property type="entry name" value="ACP-like"/>
    <property type="match status" value="1"/>
</dbReference>
<evidence type="ECO:0000256" key="3">
    <source>
        <dbReference type="ARBA" id="ARBA00022553"/>
    </source>
</evidence>
<dbReference type="Gene3D" id="3.30.559.10">
    <property type="entry name" value="Chloramphenicol acetyltransferase-like domain"/>
    <property type="match status" value="1"/>
</dbReference>
<name>A0ABP8DVY8_9ACTN</name>
<dbReference type="PANTHER" id="PTHR45527">
    <property type="entry name" value="NONRIBOSOMAL PEPTIDE SYNTHETASE"/>
    <property type="match status" value="1"/>
</dbReference>
<dbReference type="SMART" id="SM00823">
    <property type="entry name" value="PKS_PP"/>
    <property type="match status" value="1"/>
</dbReference>
<evidence type="ECO:0000313" key="7">
    <source>
        <dbReference type="Proteomes" id="UP001500620"/>
    </source>
</evidence>
<accession>A0ABP8DVY8</accession>
<evidence type="ECO:0000256" key="4">
    <source>
        <dbReference type="SAM" id="MobiDB-lite"/>
    </source>
</evidence>
<dbReference type="Gene3D" id="3.30.300.30">
    <property type="match status" value="1"/>
</dbReference>
<dbReference type="Gene3D" id="3.30.559.30">
    <property type="entry name" value="Nonribosomal peptide synthetase, condensation domain"/>
    <property type="match status" value="1"/>
</dbReference>
<dbReference type="Gene3D" id="3.40.50.1820">
    <property type="entry name" value="alpha/beta hydrolase"/>
    <property type="match status" value="1"/>
</dbReference>
<dbReference type="CDD" id="cd05930">
    <property type="entry name" value="A_NRPS"/>
    <property type="match status" value="1"/>
</dbReference>
<dbReference type="Gene3D" id="2.30.38.10">
    <property type="entry name" value="Luciferase, Domain 3"/>
    <property type="match status" value="1"/>
</dbReference>
<comment type="cofactor">
    <cofactor evidence="1">
        <name>pantetheine 4'-phosphate</name>
        <dbReference type="ChEBI" id="CHEBI:47942"/>
    </cofactor>
</comment>
<dbReference type="InterPro" id="IPR001242">
    <property type="entry name" value="Condensation_dom"/>
</dbReference>
<dbReference type="PANTHER" id="PTHR45527:SF1">
    <property type="entry name" value="FATTY ACID SYNTHASE"/>
    <property type="match status" value="1"/>
</dbReference>
<dbReference type="InterPro" id="IPR036736">
    <property type="entry name" value="ACP-like_sf"/>
</dbReference>
<organism evidence="6 7">
    <name type="scientific">Dactylosporangium darangshiense</name>
    <dbReference type="NCBI Taxonomy" id="579108"/>
    <lineage>
        <taxon>Bacteria</taxon>
        <taxon>Bacillati</taxon>
        <taxon>Actinomycetota</taxon>
        <taxon>Actinomycetes</taxon>
        <taxon>Micromonosporales</taxon>
        <taxon>Micromonosporaceae</taxon>
        <taxon>Dactylosporangium</taxon>
    </lineage>
</organism>
<dbReference type="Pfam" id="PF00501">
    <property type="entry name" value="AMP-binding"/>
    <property type="match status" value="1"/>
</dbReference>
<dbReference type="Proteomes" id="UP001500620">
    <property type="component" value="Unassembled WGS sequence"/>
</dbReference>
<proteinExistence type="predicted"/>
<keyword evidence="2" id="KW-0596">Phosphopantetheine</keyword>
<reference evidence="7" key="1">
    <citation type="journal article" date="2019" name="Int. J. Syst. Evol. Microbiol.">
        <title>The Global Catalogue of Microorganisms (GCM) 10K type strain sequencing project: providing services to taxonomists for standard genome sequencing and annotation.</title>
        <authorList>
            <consortium name="The Broad Institute Genomics Platform"/>
            <consortium name="The Broad Institute Genome Sequencing Center for Infectious Disease"/>
            <person name="Wu L."/>
            <person name="Ma J."/>
        </authorList>
    </citation>
    <scope>NUCLEOTIDE SEQUENCE [LARGE SCALE GENOMIC DNA]</scope>
    <source>
        <strain evidence="7">JCM 17441</strain>
    </source>
</reference>
<dbReference type="PROSITE" id="PS00455">
    <property type="entry name" value="AMP_BINDING"/>
    <property type="match status" value="1"/>
</dbReference>
<keyword evidence="3" id="KW-0597">Phosphoprotein</keyword>
<dbReference type="InterPro" id="IPR023213">
    <property type="entry name" value="CAT-like_dom_sf"/>
</dbReference>
<sequence length="803" mass="84835">MLGAFTVLLHRYSGQDDVVVGTPIANRNRAEIEGLVGFFVNTLVLRTDLSGDPTFAELLGRVRERTLAAYANQDLPFEQLVDALDVGRDRSRTPLFQVLFNYLSADDRAGDLPTISRDSTDAPVLYDLTLVMADSADGLQGGVEFATALFDEATMHRLIGHLQLVLAAVTAAPDAALSGLALVSPPEFVTPAPVTWDGIGGVHELIAGWVESDPSAVAVQAGEVSLTYGELWDRAGRLAGWLRSAGVGAESVVGVAVERGVDLVVAVLGVWRAGGAYLALDPGYPVDRLAFMVADAGVGVLVGHRSVAAGLAGLVPVVCWLDEPIQAAPVEVLPVVAGQAACVIYTSGSTGVAKAVVVPHAVLLGVLGGWMRSHFGAGERLRWLSVASASFDVFTGDVVRALGSGGTLVLGAVGLQLSVAEWCAVLVGQRVEAMEVAPRYADALVAHLEDTGVVLDGLRLLVVTTDVWRLEAAARARQVLDARVLTAYGVTEAGIDSTFAEPGGGVGPAPVGGALPGTRLYVLDAFLRPVPIGVPGELFIGGSGVARGYLGRAELTAQRFVADPFAGGGRLYRSGDVVRWRADGTLEFLGRNDAQVKVRGYRIEPGEVEQVLRGHPEISDAVVVADEGRERLIAYVVPGVVEGLRGWLRERLPEFMVPSMFLDLAALPLNPNGKVDRAALPAPDGVRPGLAGEYVAPRDPAEQLIAEIWTDVVGLDRVGVHDNFFELGGQSLLAMRVLARIRTVFDVGLPPADLFDRPTVAGLAELVAEQIRAEIEQMPDDEVLRSLQDPTRTNLADEDGATR</sequence>
<dbReference type="Gene3D" id="3.40.50.980">
    <property type="match status" value="2"/>
</dbReference>
<dbReference type="InterPro" id="IPR029058">
    <property type="entry name" value="AB_hydrolase_fold"/>
</dbReference>
<evidence type="ECO:0000256" key="2">
    <source>
        <dbReference type="ARBA" id="ARBA00022450"/>
    </source>
</evidence>
<dbReference type="Pfam" id="PF13193">
    <property type="entry name" value="AMP-binding_C"/>
    <property type="match status" value="1"/>
</dbReference>
<gene>
    <name evidence="6" type="ORF">GCM10022255_115360</name>
</gene>